<feature type="transmembrane region" description="Helical" evidence="4">
    <location>
        <begin position="65"/>
        <end position="81"/>
    </location>
</feature>
<dbReference type="EMBL" id="JACEGQ020000002">
    <property type="protein sequence ID" value="KAH8515347.1"/>
    <property type="molecule type" value="Genomic_DNA"/>
</dbReference>
<reference evidence="6" key="1">
    <citation type="journal article" date="2021" name="J. Hered.">
        <title>Genome Assembly of Salicaceae Populus deltoides (Eastern Cottonwood) I-69 Based on Nanopore Sequencing and Hi-C Technologies.</title>
        <authorList>
            <person name="Bai S."/>
            <person name="Wu H."/>
            <person name="Zhang J."/>
            <person name="Pan Z."/>
            <person name="Zhao W."/>
            <person name="Li Z."/>
            <person name="Tong C."/>
        </authorList>
    </citation>
    <scope>NUCLEOTIDE SEQUENCE</scope>
    <source>
        <tissue evidence="6">Leaf</tissue>
    </source>
</reference>
<evidence type="ECO:0000259" key="5">
    <source>
        <dbReference type="Pfam" id="PF03171"/>
    </source>
</evidence>
<dbReference type="Proteomes" id="UP000807159">
    <property type="component" value="Chromosome 2"/>
</dbReference>
<evidence type="ECO:0000256" key="3">
    <source>
        <dbReference type="ARBA" id="ARBA00023004"/>
    </source>
</evidence>
<dbReference type="SUPFAM" id="SSF51197">
    <property type="entry name" value="Clavaminate synthase-like"/>
    <property type="match status" value="1"/>
</dbReference>
<keyword evidence="1" id="KW-0479">Metal-binding</keyword>
<keyword evidence="7" id="KW-1185">Reference proteome</keyword>
<dbReference type="InterPro" id="IPR050295">
    <property type="entry name" value="Plant_2OG-oxidoreductases"/>
</dbReference>
<dbReference type="PANTHER" id="PTHR47991">
    <property type="entry name" value="OXOGLUTARATE/IRON-DEPENDENT DIOXYGENASE"/>
    <property type="match status" value="1"/>
</dbReference>
<dbReference type="Gene3D" id="2.60.120.330">
    <property type="entry name" value="B-lactam Antibiotic, Isopenicillin N Synthase, Chain"/>
    <property type="match status" value="1"/>
</dbReference>
<protein>
    <recommendedName>
        <fullName evidence="5">Isopenicillin N synthase-like Fe(2+) 2OG dioxygenase domain-containing protein</fullName>
    </recommendedName>
</protein>
<feature type="transmembrane region" description="Helical" evidence="4">
    <location>
        <begin position="130"/>
        <end position="146"/>
    </location>
</feature>
<accession>A0A8T2ZD47</accession>
<dbReference type="GO" id="GO:0046872">
    <property type="term" value="F:metal ion binding"/>
    <property type="evidence" value="ECO:0007669"/>
    <property type="project" value="UniProtKB-KW"/>
</dbReference>
<evidence type="ECO:0000256" key="1">
    <source>
        <dbReference type="ARBA" id="ARBA00022723"/>
    </source>
</evidence>
<keyword evidence="2" id="KW-0847">Vitamin C</keyword>
<dbReference type="InterPro" id="IPR044861">
    <property type="entry name" value="IPNS-like_FE2OG_OXY"/>
</dbReference>
<evidence type="ECO:0000313" key="7">
    <source>
        <dbReference type="Proteomes" id="UP000807159"/>
    </source>
</evidence>
<keyword evidence="3" id="KW-0408">Iron</keyword>
<dbReference type="GO" id="GO:0031418">
    <property type="term" value="F:L-ascorbic acid binding"/>
    <property type="evidence" value="ECO:0007669"/>
    <property type="project" value="UniProtKB-KW"/>
</dbReference>
<name>A0A8T2ZD47_POPDE</name>
<evidence type="ECO:0000256" key="4">
    <source>
        <dbReference type="SAM" id="Phobius"/>
    </source>
</evidence>
<keyword evidence="4" id="KW-0472">Membrane</keyword>
<keyword evidence="4" id="KW-0812">Transmembrane</keyword>
<evidence type="ECO:0000256" key="2">
    <source>
        <dbReference type="ARBA" id="ARBA00022896"/>
    </source>
</evidence>
<gene>
    <name evidence="6" type="ORF">H0E87_003990</name>
</gene>
<dbReference type="Pfam" id="PF03171">
    <property type="entry name" value="2OG-FeII_Oxy"/>
    <property type="match status" value="1"/>
</dbReference>
<organism evidence="6 7">
    <name type="scientific">Populus deltoides</name>
    <name type="common">Eastern poplar</name>
    <name type="synonym">Eastern cottonwood</name>
    <dbReference type="NCBI Taxonomy" id="3696"/>
    <lineage>
        <taxon>Eukaryota</taxon>
        <taxon>Viridiplantae</taxon>
        <taxon>Streptophyta</taxon>
        <taxon>Embryophyta</taxon>
        <taxon>Tracheophyta</taxon>
        <taxon>Spermatophyta</taxon>
        <taxon>Magnoliopsida</taxon>
        <taxon>eudicotyledons</taxon>
        <taxon>Gunneridae</taxon>
        <taxon>Pentapetalae</taxon>
        <taxon>rosids</taxon>
        <taxon>fabids</taxon>
        <taxon>Malpighiales</taxon>
        <taxon>Salicaceae</taxon>
        <taxon>Saliceae</taxon>
        <taxon>Populus</taxon>
    </lineage>
</organism>
<sequence>MTRNKVADYPQASTTFRKRYNTGETTCDTNAILLRNTFSVGLKNLRNSGKHIILFFLGLRCKQEFKAIAIVFQIILLFHLFGPPIMQRSGWDVFGRVMLSVNLFTILLQAGEVPGLQVLEDRKWLAVDPLPTAFVITIGYVFQVISNGKLKSVDQRVVTN</sequence>
<evidence type="ECO:0000313" key="6">
    <source>
        <dbReference type="EMBL" id="KAH8515347.1"/>
    </source>
</evidence>
<feature type="domain" description="Isopenicillin N synthase-like Fe(2+) 2OG dioxygenase" evidence="5">
    <location>
        <begin position="102"/>
        <end position="160"/>
    </location>
</feature>
<keyword evidence="4" id="KW-1133">Transmembrane helix</keyword>
<dbReference type="InterPro" id="IPR027443">
    <property type="entry name" value="IPNS-like_sf"/>
</dbReference>
<comment type="caution">
    <text evidence="6">The sequence shown here is derived from an EMBL/GenBank/DDBJ whole genome shotgun (WGS) entry which is preliminary data.</text>
</comment>
<dbReference type="AlphaFoldDB" id="A0A8T2ZD47"/>
<proteinExistence type="predicted"/>